<proteinExistence type="predicted"/>
<reference evidence="1" key="1">
    <citation type="journal article" date="2020" name="Stud. Mycol.">
        <title>101 Dothideomycetes genomes: a test case for predicting lifestyles and emergence of pathogens.</title>
        <authorList>
            <person name="Haridas S."/>
            <person name="Albert R."/>
            <person name="Binder M."/>
            <person name="Bloem J."/>
            <person name="Labutti K."/>
            <person name="Salamov A."/>
            <person name="Andreopoulos B."/>
            <person name="Baker S."/>
            <person name="Barry K."/>
            <person name="Bills G."/>
            <person name="Bluhm B."/>
            <person name="Cannon C."/>
            <person name="Castanera R."/>
            <person name="Culley D."/>
            <person name="Daum C."/>
            <person name="Ezra D."/>
            <person name="Gonzalez J."/>
            <person name="Henrissat B."/>
            <person name="Kuo A."/>
            <person name="Liang C."/>
            <person name="Lipzen A."/>
            <person name="Lutzoni F."/>
            <person name="Magnuson J."/>
            <person name="Mondo S."/>
            <person name="Nolan M."/>
            <person name="Ohm R."/>
            <person name="Pangilinan J."/>
            <person name="Park H.-J."/>
            <person name="Ramirez L."/>
            <person name="Alfaro M."/>
            <person name="Sun H."/>
            <person name="Tritt A."/>
            <person name="Yoshinaga Y."/>
            <person name="Zwiers L.-H."/>
            <person name="Turgeon B."/>
            <person name="Goodwin S."/>
            <person name="Spatafora J."/>
            <person name="Crous P."/>
            <person name="Grigoriev I."/>
        </authorList>
    </citation>
    <scope>NUCLEOTIDE SEQUENCE</scope>
    <source>
        <strain evidence="1">CBS 125425</strain>
    </source>
</reference>
<comment type="caution">
    <text evidence="1">The sequence shown here is derived from an EMBL/GenBank/DDBJ whole genome shotgun (WGS) entry which is preliminary data.</text>
</comment>
<evidence type="ECO:0000313" key="1">
    <source>
        <dbReference type="EMBL" id="KAF2734430.1"/>
    </source>
</evidence>
<name>A0A9P4V3L6_9PLEO</name>
<evidence type="ECO:0000313" key="2">
    <source>
        <dbReference type="Proteomes" id="UP000799444"/>
    </source>
</evidence>
<accession>A0A9P4V3L6</accession>
<keyword evidence="2" id="KW-1185">Reference proteome</keyword>
<dbReference type="PANTHER" id="PTHR42085">
    <property type="entry name" value="F-BOX DOMAIN-CONTAINING PROTEIN"/>
    <property type="match status" value="1"/>
</dbReference>
<gene>
    <name evidence="1" type="ORF">EJ04DRAFT_437165</name>
</gene>
<dbReference type="AlphaFoldDB" id="A0A9P4V3L6"/>
<sequence length="375" mass="43188">MDQTQAPAAPFRFLDLPGEIRNRIYKITLCAFDPAPDASILEESIPNGIFKAEHSIETNILRSCKQVHREAYDVMVKTNNFVHVEARNILLSNTLVKSQLPVVTMDRAAASQFDGYVAKLFMHSIGEFIEDGSHFSFMILLRDWEKFCDAFGGPASRLKTWFANTAVTCLLDPFSTQSRSDWRDPISDYFSAKTQRAILEPLSCHFRGFGAIHVLGPVGEELKARVERDATSWRWTNCEHVLMYLQEHKQKGDRSFQQNNFLDAITHWRHAYGTIDSMRHQIYWTELKSSGGKSFSNAVAEVYYMTKRDCAKARLKRAHEVFNDQDRRIKRSEVALTDLRDCLRALGPTERRILGEDWRFSIPDMAELCYQSALW</sequence>
<organism evidence="1 2">
    <name type="scientific">Polyplosphaeria fusca</name>
    <dbReference type="NCBI Taxonomy" id="682080"/>
    <lineage>
        <taxon>Eukaryota</taxon>
        <taxon>Fungi</taxon>
        <taxon>Dikarya</taxon>
        <taxon>Ascomycota</taxon>
        <taxon>Pezizomycotina</taxon>
        <taxon>Dothideomycetes</taxon>
        <taxon>Pleosporomycetidae</taxon>
        <taxon>Pleosporales</taxon>
        <taxon>Tetraplosphaeriaceae</taxon>
        <taxon>Polyplosphaeria</taxon>
    </lineage>
</organism>
<dbReference type="EMBL" id="ML996148">
    <property type="protein sequence ID" value="KAF2734430.1"/>
    <property type="molecule type" value="Genomic_DNA"/>
</dbReference>
<dbReference type="OrthoDB" id="5229512at2759"/>
<dbReference type="Proteomes" id="UP000799444">
    <property type="component" value="Unassembled WGS sequence"/>
</dbReference>
<dbReference type="PANTHER" id="PTHR42085:SF8">
    <property type="entry name" value="F-BOX DOMAIN-CONTAINING PROTEIN"/>
    <property type="match status" value="1"/>
</dbReference>
<protein>
    <submittedName>
        <fullName evidence="1">Uncharacterized protein</fullName>
    </submittedName>
</protein>
<dbReference type="InterPro" id="IPR038883">
    <property type="entry name" value="AN11006-like"/>
</dbReference>